<evidence type="ECO:0000313" key="1">
    <source>
        <dbReference type="EMBL" id="SOQ55520.1"/>
    </source>
</evidence>
<dbReference type="EMBL" id="ODYU01010426">
    <property type="protein sequence ID" value="SOQ55520.1"/>
    <property type="molecule type" value="Genomic_DNA"/>
</dbReference>
<protein>
    <submittedName>
        <fullName evidence="1">SFRICE_022324</fullName>
    </submittedName>
</protein>
<accession>A0A2H1WR20</accession>
<reference evidence="1" key="1">
    <citation type="submission" date="2016-07" db="EMBL/GenBank/DDBJ databases">
        <authorList>
            <person name="Bretaudeau A."/>
        </authorList>
    </citation>
    <scope>NUCLEOTIDE SEQUENCE</scope>
    <source>
        <strain evidence="1">Rice</strain>
        <tissue evidence="1">Whole body</tissue>
    </source>
</reference>
<gene>
    <name evidence="1" type="ORF">SFRICE_022324</name>
</gene>
<proteinExistence type="predicted"/>
<dbReference type="AlphaFoldDB" id="A0A2H1WR20"/>
<organism evidence="1">
    <name type="scientific">Spodoptera frugiperda</name>
    <name type="common">Fall armyworm</name>
    <dbReference type="NCBI Taxonomy" id="7108"/>
    <lineage>
        <taxon>Eukaryota</taxon>
        <taxon>Metazoa</taxon>
        <taxon>Ecdysozoa</taxon>
        <taxon>Arthropoda</taxon>
        <taxon>Hexapoda</taxon>
        <taxon>Insecta</taxon>
        <taxon>Pterygota</taxon>
        <taxon>Neoptera</taxon>
        <taxon>Endopterygota</taxon>
        <taxon>Lepidoptera</taxon>
        <taxon>Glossata</taxon>
        <taxon>Ditrysia</taxon>
        <taxon>Noctuoidea</taxon>
        <taxon>Noctuidae</taxon>
        <taxon>Amphipyrinae</taxon>
        <taxon>Spodoptera</taxon>
    </lineage>
</organism>
<name>A0A2H1WR20_SPOFR</name>
<sequence>MYFAPFHYHSFLRYVYRYIIEVHMYIGTILDLFLRGENHPMTSPTFVEARGSVRLLLTKNHPVPSPAFRAGAPVNPLVSPQHRNNTRPTFEPVMNRHPKSFLGRKYHCWVLATRDNLFIYYLQSNNDFYNLIPPSPFHHLTKRQYDKTAKHRFMLDVPPTRTKCFASNFLVRTAKEWNSLSESVVPDGYKLGVFKTRIIWTPLTDGEGRHRDVIWGFNF</sequence>